<dbReference type="EMBL" id="UINC01115650">
    <property type="protein sequence ID" value="SVC86836.1"/>
    <property type="molecule type" value="Genomic_DNA"/>
</dbReference>
<reference evidence="2" key="1">
    <citation type="submission" date="2018-05" db="EMBL/GenBank/DDBJ databases">
        <authorList>
            <person name="Lanie J.A."/>
            <person name="Ng W.-L."/>
            <person name="Kazmierczak K.M."/>
            <person name="Andrzejewski T.M."/>
            <person name="Davidsen T.M."/>
            <person name="Wayne K.J."/>
            <person name="Tettelin H."/>
            <person name="Glass J.I."/>
            <person name="Rusch D."/>
            <person name="Podicherti R."/>
            <person name="Tsui H.-C.T."/>
            <person name="Winkler M.E."/>
        </authorList>
    </citation>
    <scope>NUCLEOTIDE SEQUENCE</scope>
</reference>
<gene>
    <name evidence="2" type="ORF">METZ01_LOCUS339690</name>
</gene>
<feature type="domain" description="NAD(P)-binding" evidence="1">
    <location>
        <begin position="9"/>
        <end position="300"/>
    </location>
</feature>
<dbReference type="SUPFAM" id="SSF51735">
    <property type="entry name" value="NAD(P)-binding Rossmann-fold domains"/>
    <property type="match status" value="1"/>
</dbReference>
<dbReference type="Gene3D" id="3.90.25.10">
    <property type="entry name" value="UDP-galactose 4-epimerase, domain 1"/>
    <property type="match status" value="1"/>
</dbReference>
<evidence type="ECO:0000259" key="1">
    <source>
        <dbReference type="Pfam" id="PF16363"/>
    </source>
</evidence>
<dbReference type="AlphaFoldDB" id="A0A382QN01"/>
<sequence>MTSLKKNLLVTGGAGFIGSNFVNYIHKKYPDYNIQLLDALTYAGNLENISNNLKSNGHFQFSHGNVTQPDIVNQLVSDSDIVIHFAAESHVTRSIYDNSLFFETDVIGTQVLANAIVNHPVERFIHISSSEVYGTALKAPMDENHPLNPMSPYAAAKAGADRLVYSYIHTYGIPAVIVRPFNNYGPYQHLEKAIPNFITSALNEQPLTVHGGGKSLRDWMFVEDTCEALDLIMHADSNTVVGETINLGTGIDTDILSIAHKVLSLVDKPQSFIEHVEDRPGQVSRHISSTEKAHRLLGWT</sequence>
<name>A0A382QN01_9ZZZZ</name>
<organism evidence="2">
    <name type="scientific">marine metagenome</name>
    <dbReference type="NCBI Taxonomy" id="408172"/>
    <lineage>
        <taxon>unclassified sequences</taxon>
        <taxon>metagenomes</taxon>
        <taxon>ecological metagenomes</taxon>
    </lineage>
</organism>
<feature type="non-terminal residue" evidence="2">
    <location>
        <position position="300"/>
    </location>
</feature>
<dbReference type="Gene3D" id="3.40.50.720">
    <property type="entry name" value="NAD(P)-binding Rossmann-like Domain"/>
    <property type="match status" value="1"/>
</dbReference>
<accession>A0A382QN01</accession>
<protein>
    <recommendedName>
        <fullName evidence="1">NAD(P)-binding domain-containing protein</fullName>
    </recommendedName>
</protein>
<dbReference type="Pfam" id="PF16363">
    <property type="entry name" value="GDP_Man_Dehyd"/>
    <property type="match status" value="1"/>
</dbReference>
<proteinExistence type="predicted"/>
<evidence type="ECO:0000313" key="2">
    <source>
        <dbReference type="EMBL" id="SVC86836.1"/>
    </source>
</evidence>
<dbReference type="InterPro" id="IPR036291">
    <property type="entry name" value="NAD(P)-bd_dom_sf"/>
</dbReference>
<dbReference type="PANTHER" id="PTHR43000">
    <property type="entry name" value="DTDP-D-GLUCOSE 4,6-DEHYDRATASE-RELATED"/>
    <property type="match status" value="1"/>
</dbReference>
<dbReference type="InterPro" id="IPR016040">
    <property type="entry name" value="NAD(P)-bd_dom"/>
</dbReference>